<accession>A0A6A6VLB7</accession>
<dbReference type="Proteomes" id="UP000799440">
    <property type="component" value="Unassembled WGS sequence"/>
</dbReference>
<name>A0A6A6VLB7_9PLEO</name>
<reference evidence="1" key="1">
    <citation type="journal article" date="2020" name="Stud. Mycol.">
        <title>101 Dothideomycetes genomes: a test case for predicting lifestyles and emergence of pathogens.</title>
        <authorList>
            <person name="Haridas S."/>
            <person name="Albert R."/>
            <person name="Binder M."/>
            <person name="Bloem J."/>
            <person name="Labutti K."/>
            <person name="Salamov A."/>
            <person name="Andreopoulos B."/>
            <person name="Baker S."/>
            <person name="Barry K."/>
            <person name="Bills G."/>
            <person name="Bluhm B."/>
            <person name="Cannon C."/>
            <person name="Castanera R."/>
            <person name="Culley D."/>
            <person name="Daum C."/>
            <person name="Ezra D."/>
            <person name="Gonzalez J."/>
            <person name="Henrissat B."/>
            <person name="Kuo A."/>
            <person name="Liang C."/>
            <person name="Lipzen A."/>
            <person name="Lutzoni F."/>
            <person name="Magnuson J."/>
            <person name="Mondo S."/>
            <person name="Nolan M."/>
            <person name="Ohm R."/>
            <person name="Pangilinan J."/>
            <person name="Park H.-J."/>
            <person name="Ramirez L."/>
            <person name="Alfaro M."/>
            <person name="Sun H."/>
            <person name="Tritt A."/>
            <person name="Yoshinaga Y."/>
            <person name="Zwiers L.-H."/>
            <person name="Turgeon B."/>
            <person name="Goodwin S."/>
            <person name="Spatafora J."/>
            <person name="Crous P."/>
            <person name="Grigoriev I."/>
        </authorList>
    </citation>
    <scope>NUCLEOTIDE SEQUENCE</scope>
    <source>
        <strain evidence="1">CBS 119925</strain>
    </source>
</reference>
<evidence type="ECO:0000313" key="1">
    <source>
        <dbReference type="EMBL" id="KAF2751398.1"/>
    </source>
</evidence>
<dbReference type="EMBL" id="MU006562">
    <property type="protein sequence ID" value="KAF2751398.1"/>
    <property type="molecule type" value="Genomic_DNA"/>
</dbReference>
<protein>
    <submittedName>
        <fullName evidence="1">Uncharacterized protein</fullName>
    </submittedName>
</protein>
<organism evidence="1 2">
    <name type="scientific">Sporormia fimetaria CBS 119925</name>
    <dbReference type="NCBI Taxonomy" id="1340428"/>
    <lineage>
        <taxon>Eukaryota</taxon>
        <taxon>Fungi</taxon>
        <taxon>Dikarya</taxon>
        <taxon>Ascomycota</taxon>
        <taxon>Pezizomycotina</taxon>
        <taxon>Dothideomycetes</taxon>
        <taxon>Pleosporomycetidae</taxon>
        <taxon>Pleosporales</taxon>
        <taxon>Sporormiaceae</taxon>
        <taxon>Sporormia</taxon>
    </lineage>
</organism>
<proteinExistence type="predicted"/>
<dbReference type="OrthoDB" id="4106209at2759"/>
<sequence length="275" mass="31465">MHRKTPLAHVLHTTLFPNPTSSTPPTFAAHLTRNLVPEVRIETATFYGSLETIEARYPGLNYTYAPHRKRLGRFPHHKRLFEAFDELGLTDAEILGFCRWEGTLWARERYEKDEKVKVVDTTGDEIARWDGTRRKESARERGTGIEVKTDIEVQIDEVSEAESEGEDEDMEMEVDTEDRATQTNDPTTVPPFALPNASSLPPIQSIGYTLNQSLLEAARLREAGVPTPLDAQWEQYFKDLQERGELRQDVDFAIMRRLIRGTWSDVMLTQEGDEC</sequence>
<evidence type="ECO:0000313" key="2">
    <source>
        <dbReference type="Proteomes" id="UP000799440"/>
    </source>
</evidence>
<keyword evidence="2" id="KW-1185">Reference proteome</keyword>
<dbReference type="AlphaFoldDB" id="A0A6A6VLB7"/>
<gene>
    <name evidence="1" type="ORF">M011DRAFT_473884</name>
</gene>